<proteinExistence type="predicted"/>
<evidence type="ECO:0000313" key="1">
    <source>
        <dbReference type="EMBL" id="EMI22142.1"/>
    </source>
</evidence>
<dbReference type="PATRIC" id="fig|1265738.3.peg.923"/>
<organism evidence="1 2">
    <name type="scientific">Rhodopirellula maiorica SM1</name>
    <dbReference type="NCBI Taxonomy" id="1265738"/>
    <lineage>
        <taxon>Bacteria</taxon>
        <taxon>Pseudomonadati</taxon>
        <taxon>Planctomycetota</taxon>
        <taxon>Planctomycetia</taxon>
        <taxon>Pirellulales</taxon>
        <taxon>Pirellulaceae</taxon>
        <taxon>Novipirellula</taxon>
    </lineage>
</organism>
<dbReference type="AlphaFoldDB" id="M5S3D1"/>
<protein>
    <submittedName>
        <fullName evidence="1">Uncharacterized protein</fullName>
    </submittedName>
</protein>
<accession>M5S3D1</accession>
<comment type="caution">
    <text evidence="1">The sequence shown here is derived from an EMBL/GenBank/DDBJ whole genome shotgun (WGS) entry which is preliminary data.</text>
</comment>
<reference evidence="1 2" key="1">
    <citation type="journal article" date="2013" name="Mar. Genomics">
        <title>Expression of sulfatases in Rhodopirellula baltica and the diversity of sulfatases in the genus Rhodopirellula.</title>
        <authorList>
            <person name="Wegner C.E."/>
            <person name="Richter-Heitmann T."/>
            <person name="Klindworth A."/>
            <person name="Klockow C."/>
            <person name="Richter M."/>
            <person name="Achstetter T."/>
            <person name="Glockner F.O."/>
            <person name="Harder J."/>
        </authorList>
    </citation>
    <scope>NUCLEOTIDE SEQUENCE [LARGE SCALE GENOMIC DNA]</scope>
    <source>
        <strain evidence="1 2">SM1</strain>
    </source>
</reference>
<dbReference type="Proteomes" id="UP000011991">
    <property type="component" value="Unassembled WGS sequence"/>
</dbReference>
<dbReference type="EMBL" id="ANOG01000144">
    <property type="protein sequence ID" value="EMI22142.1"/>
    <property type="molecule type" value="Genomic_DNA"/>
</dbReference>
<keyword evidence="2" id="KW-1185">Reference proteome</keyword>
<name>M5S3D1_9BACT</name>
<sequence length="57" mass="5995">MGFEFCSCDSCISGQVLGRIKDAVHAGSAQTVVLSGLPWTDMEFSIASADPAFMPLV</sequence>
<evidence type="ECO:0000313" key="2">
    <source>
        <dbReference type="Proteomes" id="UP000011991"/>
    </source>
</evidence>
<gene>
    <name evidence="1" type="ORF">RMSM_00929</name>
</gene>